<dbReference type="Gene3D" id="3.20.20.80">
    <property type="entry name" value="Glycosidases"/>
    <property type="match status" value="1"/>
</dbReference>
<evidence type="ECO:0000256" key="3">
    <source>
        <dbReference type="ARBA" id="ARBA00023295"/>
    </source>
</evidence>
<evidence type="ECO:0000256" key="2">
    <source>
        <dbReference type="ARBA" id="ARBA00022801"/>
    </source>
</evidence>
<dbReference type="CAZy" id="GH5">
    <property type="family name" value="Glycoside Hydrolase Family 5"/>
</dbReference>
<organism evidence="6">
    <name type="scientific">uncultured symbiotic protist of Hodotermopsis sjoestedti</name>
    <dbReference type="NCBI Taxonomy" id="403659"/>
    <lineage>
        <taxon>Eukaryota</taxon>
        <taxon>environmental samples</taxon>
    </lineage>
</organism>
<dbReference type="EMBL" id="AB274568">
    <property type="protein sequence ID" value="BAF57327.1"/>
    <property type="molecule type" value="mRNA"/>
</dbReference>
<dbReference type="SUPFAM" id="SSF51445">
    <property type="entry name" value="(Trans)glycosidases"/>
    <property type="match status" value="1"/>
</dbReference>
<evidence type="ECO:0000256" key="4">
    <source>
        <dbReference type="RuleBase" id="RU361153"/>
    </source>
</evidence>
<dbReference type="InterPro" id="IPR017853">
    <property type="entry name" value="GH"/>
</dbReference>
<dbReference type="GO" id="GO:0000272">
    <property type="term" value="P:polysaccharide catabolic process"/>
    <property type="evidence" value="ECO:0007669"/>
    <property type="project" value="InterPro"/>
</dbReference>
<reference evidence="6" key="1">
    <citation type="journal article" date="2010" name="PLoS ONE">
        <title>Phylogenetic analysis of cellulolytic enzyme genes from representative lineages of termites and a related cockroach.</title>
        <authorList>
            <person name="Todaka N."/>
            <person name="Inoue T."/>
            <person name="Saita K."/>
            <person name="Ohkuma M."/>
            <person name="Nalepa C.A."/>
            <person name="Lenz M."/>
            <person name="Kudo T."/>
            <person name="Moriya S."/>
        </authorList>
    </citation>
    <scope>NUCLEOTIDE SEQUENCE</scope>
</reference>
<dbReference type="GO" id="GO:0004553">
    <property type="term" value="F:hydrolase activity, hydrolyzing O-glycosyl compounds"/>
    <property type="evidence" value="ECO:0007669"/>
    <property type="project" value="InterPro"/>
</dbReference>
<dbReference type="AlphaFoldDB" id="A4UWR7"/>
<evidence type="ECO:0000313" key="6">
    <source>
        <dbReference type="EMBL" id="BAF57327.1"/>
    </source>
</evidence>
<dbReference type="Pfam" id="PF00150">
    <property type="entry name" value="Cellulase"/>
    <property type="match status" value="1"/>
</dbReference>
<evidence type="ECO:0000256" key="1">
    <source>
        <dbReference type="ARBA" id="ARBA00005641"/>
    </source>
</evidence>
<dbReference type="InterPro" id="IPR001547">
    <property type="entry name" value="Glyco_hydro_5"/>
</dbReference>
<evidence type="ECO:0000259" key="5">
    <source>
        <dbReference type="Pfam" id="PF00150"/>
    </source>
</evidence>
<protein>
    <submittedName>
        <fullName evidence="6">Putative glycosyl hydrolase family5</fullName>
    </submittedName>
</protein>
<comment type="similarity">
    <text evidence="1 4">Belongs to the glycosyl hydrolase 5 (cellulase A) family.</text>
</comment>
<sequence>MFAILCLIGIVQSNPPFGRLSVKGNQIVGESQKGVQLRGVGLSWHNWWHQFYTADTIKHLKNDFHANVVRAAIGVEKEGGFFDDENRAYEDLYAVIDAAIANGIYVIVDWQAFQTHLPEATKFFQKVADKYHSSSYIIYELFNEPESASWSEIKSYSESLIKTIRAIDSNNLILVPTPNWDQYVKQAAADPITIDNNIAYTIHIYVGTHPLSYIDDAKEALKTIPLFGTEIGAMNADGDGALDRAKFTQWINFYEENHISYLAWAVQSKQESDSILKPSENWNDLSEWGTLFKETITRYQ</sequence>
<name>A4UWR7_9EUKA</name>
<keyword evidence="3 4" id="KW-0326">Glycosidase</keyword>
<proteinExistence type="evidence at transcript level"/>
<feature type="domain" description="Glycoside hydrolase family 5" evidence="5">
    <location>
        <begin position="29"/>
        <end position="269"/>
    </location>
</feature>
<accession>A4UWR7</accession>
<dbReference type="PANTHER" id="PTHR34142:SF1">
    <property type="entry name" value="GLYCOSIDE HYDROLASE FAMILY 5 DOMAIN-CONTAINING PROTEIN"/>
    <property type="match status" value="1"/>
</dbReference>
<keyword evidence="2 4" id="KW-0378">Hydrolase</keyword>
<dbReference type="PANTHER" id="PTHR34142">
    <property type="entry name" value="ENDO-BETA-1,4-GLUCANASE A"/>
    <property type="match status" value="1"/>
</dbReference>